<dbReference type="eggNOG" id="COG3976">
    <property type="taxonomic scope" value="Bacteria"/>
</dbReference>
<reference evidence="3" key="1">
    <citation type="submission" date="2010-07" db="EMBL/GenBank/DDBJ databases">
        <authorList>
            <person name="Muzny D."/>
            <person name="Qin X."/>
            <person name="Deng J."/>
            <person name="Jiang H."/>
            <person name="Liu Y."/>
            <person name="Qu J."/>
            <person name="Song X.-Z."/>
            <person name="Zhang L."/>
            <person name="Thornton R."/>
            <person name="Coyle M."/>
            <person name="Francisco L."/>
            <person name="Jackson L."/>
            <person name="Javaid M."/>
            <person name="Korchina V."/>
            <person name="Kovar C."/>
            <person name="Mata R."/>
            <person name="Mathew T."/>
            <person name="Ngo R."/>
            <person name="Nguyen L."/>
            <person name="Nguyen N."/>
            <person name="Okwuonu G."/>
            <person name="Ongeri F."/>
            <person name="Pham C."/>
            <person name="Simmons D."/>
            <person name="Wilczek-Boney K."/>
            <person name="Hale W."/>
            <person name="Jakkamsetti A."/>
            <person name="Pham P."/>
            <person name="Ruth R."/>
            <person name="San Lucas F."/>
            <person name="Warren J."/>
            <person name="Zhang J."/>
            <person name="Zhao Z."/>
            <person name="Zhou C."/>
            <person name="Zhu D."/>
            <person name="Lee S."/>
            <person name="Bess C."/>
            <person name="Blankenburg K."/>
            <person name="Forbes L."/>
            <person name="Fu Q."/>
            <person name="Gubbala S."/>
            <person name="Hirani K."/>
            <person name="Jayaseelan J.C."/>
            <person name="Lara F."/>
            <person name="Munidasa M."/>
            <person name="Palculict T."/>
            <person name="Patil S."/>
            <person name="Pu L.-L."/>
            <person name="Saada N."/>
            <person name="Tang L."/>
            <person name="Weissenberger G."/>
            <person name="Zhu Y."/>
            <person name="Hemphill L."/>
            <person name="Shang Y."/>
            <person name="Youmans B."/>
            <person name="Ayvaz T."/>
            <person name="Ross M."/>
            <person name="Santibanez J."/>
            <person name="Aqrawi P."/>
            <person name="Gross S."/>
            <person name="Joshi V."/>
            <person name="Fowler G."/>
            <person name="Nazareth L."/>
            <person name="Reid J."/>
            <person name="Worley K."/>
            <person name="Petrosino J."/>
            <person name="Highlander S."/>
            <person name="Gibbs R."/>
        </authorList>
    </citation>
    <scope>NUCLEOTIDE SEQUENCE [LARGE SCALE GENOMIC DNA]</scope>
    <source>
        <strain evidence="3">DSM 16973</strain>
    </source>
</reference>
<dbReference type="STRING" id="862515.HMPREF0658_2267"/>
<dbReference type="HOGENOM" id="CLU_155230_0_0_10"/>
<dbReference type="SMART" id="SM00900">
    <property type="entry name" value="FMN_bind"/>
    <property type="match status" value="1"/>
</dbReference>
<dbReference type="Pfam" id="PF04205">
    <property type="entry name" value="FMN_bind"/>
    <property type="match status" value="1"/>
</dbReference>
<proteinExistence type="predicted"/>
<dbReference type="Proteomes" id="UP000004394">
    <property type="component" value="Unassembled WGS sequence"/>
</dbReference>
<dbReference type="InterPro" id="IPR007329">
    <property type="entry name" value="FMN-bd"/>
</dbReference>
<feature type="domain" description="FMN-binding" evidence="2">
    <location>
        <begin position="47"/>
        <end position="126"/>
    </location>
</feature>
<feature type="signal peptide" evidence="1">
    <location>
        <begin position="1"/>
        <end position="23"/>
    </location>
</feature>
<keyword evidence="1" id="KW-0732">Signal</keyword>
<dbReference type="EMBL" id="AEEI01000066">
    <property type="protein sequence ID" value="EFM00788.1"/>
    <property type="molecule type" value="Genomic_DNA"/>
</dbReference>
<evidence type="ECO:0000313" key="4">
    <source>
        <dbReference type="Proteomes" id="UP000004394"/>
    </source>
</evidence>
<dbReference type="RefSeq" id="WP_006950677.1">
    <property type="nucleotide sequence ID" value="NZ_BAJI01000025.1"/>
</dbReference>
<evidence type="ECO:0000313" key="3">
    <source>
        <dbReference type="EMBL" id="EFM00788.1"/>
    </source>
</evidence>
<organism evidence="3 4">
    <name type="scientific">Hoylesella marshii DSM 16973 = JCM 13450</name>
    <dbReference type="NCBI Taxonomy" id="862515"/>
    <lineage>
        <taxon>Bacteria</taxon>
        <taxon>Pseudomonadati</taxon>
        <taxon>Bacteroidota</taxon>
        <taxon>Bacteroidia</taxon>
        <taxon>Bacteroidales</taxon>
        <taxon>Prevotellaceae</taxon>
        <taxon>Hoylesella</taxon>
    </lineage>
</organism>
<dbReference type="AlphaFoldDB" id="E0NVR2"/>
<protein>
    <submittedName>
        <fullName evidence="3">FMN-binding domain protein</fullName>
    </submittedName>
</protein>
<sequence length="130" mass="13857">MNKIVKTAIIAMMVVQGAVAAHAQDMRKEADGTYVVNTTAIGKNIKGFKGATPVEIYIKNNKIVKVIALKNIETPKFFERAKGGVLPVWAGMKVSKAVKAKVDGVTGATLSSNALIKNVQAGLAYYQGHQ</sequence>
<evidence type="ECO:0000259" key="2">
    <source>
        <dbReference type="SMART" id="SM00900"/>
    </source>
</evidence>
<dbReference type="GO" id="GO:0010181">
    <property type="term" value="F:FMN binding"/>
    <property type="evidence" value="ECO:0007669"/>
    <property type="project" value="InterPro"/>
</dbReference>
<comment type="caution">
    <text evidence="3">The sequence shown here is derived from an EMBL/GenBank/DDBJ whole genome shotgun (WGS) entry which is preliminary data.</text>
</comment>
<gene>
    <name evidence="3" type="ORF">HMPREF0658_2267</name>
</gene>
<name>E0NVR2_9BACT</name>
<dbReference type="GO" id="GO:0016020">
    <property type="term" value="C:membrane"/>
    <property type="evidence" value="ECO:0007669"/>
    <property type="project" value="InterPro"/>
</dbReference>
<evidence type="ECO:0000256" key="1">
    <source>
        <dbReference type="SAM" id="SignalP"/>
    </source>
</evidence>
<accession>E0NVR2</accession>
<feature type="chain" id="PRO_5003138447" evidence="1">
    <location>
        <begin position="24"/>
        <end position="130"/>
    </location>
</feature>
<keyword evidence="4" id="KW-1185">Reference proteome</keyword>
<dbReference type="OrthoDB" id="1081374at2"/>
<dbReference type="BioCyc" id="PMAR862515-HMP:GMOO-2300-MONOMER"/>